<dbReference type="InterPro" id="IPR001977">
    <property type="entry name" value="Depp_CoAkinase"/>
</dbReference>
<dbReference type="InterPro" id="IPR027417">
    <property type="entry name" value="P-loop_NTPase"/>
</dbReference>
<name>A0ABV8R1T4_9MICC</name>
<dbReference type="RefSeq" id="WP_230068485.1">
    <property type="nucleotide sequence ID" value="NZ_BAABLL010000005.1"/>
</dbReference>
<keyword evidence="4 5" id="KW-0067">ATP-binding</keyword>
<gene>
    <name evidence="5 7" type="primary">coaE</name>
    <name evidence="7" type="ORF">ACFOW9_07165</name>
</gene>
<comment type="subcellular location">
    <subcellularLocation>
        <location evidence="5">Cytoplasm</location>
    </subcellularLocation>
</comment>
<sequence length="399" mass="42006">MLSIGLTGGIASGKSLMSQRFRELGAVVIDADQLARDVVAPGTAGLASVAKEFGPGVLQEDGSLDRPVLGALVFADQRKLAALNAIVHPLVRAAAAVLKSAAEADAIVVQDIPLLIETGQGAHFHLVVVVDAPVEQRMARMVANRGMSPVEAVARMDAQATDIERKAGADVIIDNSGTPESALVALDELWNSRLAPFAANLAANRCAVSQGPAVIVAPNPAWAEQGARLCARIMLAAGQNAVAVEHIGSTSIAGLSAKDVIDLQLLVRDLSDADAVTSALAQAGFPHRSGQWWDNGHDFAGGSVAQRWEKRFHNAADPGRPVNLHVRVAGSPGAVLALEFRNWLRADSIARKDYESLKRRVATEHCADADTAGYAQAKEGYFATAVPKLLEWLRQTGQA</sequence>
<evidence type="ECO:0000313" key="7">
    <source>
        <dbReference type="EMBL" id="MFC4265378.1"/>
    </source>
</evidence>
<organism evidence="7 8">
    <name type="scientific">Arthrobacter cryoconiti</name>
    <dbReference type="NCBI Taxonomy" id="748907"/>
    <lineage>
        <taxon>Bacteria</taxon>
        <taxon>Bacillati</taxon>
        <taxon>Actinomycetota</taxon>
        <taxon>Actinomycetes</taxon>
        <taxon>Micrococcales</taxon>
        <taxon>Micrococcaceae</taxon>
        <taxon>Arthrobacter</taxon>
    </lineage>
</organism>
<comment type="similarity">
    <text evidence="2">In the C-terminal section; belongs to the UPF0157 (GrpB) family.</text>
</comment>
<dbReference type="PANTHER" id="PTHR34822">
    <property type="entry name" value="GRPB DOMAIN PROTEIN (AFU_ORTHOLOGUE AFUA_1G01530)"/>
    <property type="match status" value="1"/>
</dbReference>
<dbReference type="EC" id="2.7.1.24" evidence="5 6"/>
<comment type="similarity">
    <text evidence="5">Belongs to the CoaE family.</text>
</comment>
<keyword evidence="5" id="KW-0173">Coenzyme A biosynthesis</keyword>
<comment type="caution">
    <text evidence="7">The sequence shown here is derived from an EMBL/GenBank/DDBJ whole genome shotgun (WGS) entry which is preliminary data.</text>
</comment>
<keyword evidence="8" id="KW-1185">Reference proteome</keyword>
<dbReference type="PROSITE" id="PS51219">
    <property type="entry name" value="DPCK"/>
    <property type="match status" value="1"/>
</dbReference>
<dbReference type="Gene3D" id="3.30.460.10">
    <property type="entry name" value="Beta Polymerase, domain 2"/>
    <property type="match status" value="1"/>
</dbReference>
<dbReference type="Pfam" id="PF04229">
    <property type="entry name" value="GrpB"/>
    <property type="match status" value="1"/>
</dbReference>
<dbReference type="HAMAP" id="MF_00376">
    <property type="entry name" value="Dephospho_CoA_kinase"/>
    <property type="match status" value="1"/>
</dbReference>
<evidence type="ECO:0000256" key="5">
    <source>
        <dbReference type="HAMAP-Rule" id="MF_00376"/>
    </source>
</evidence>
<dbReference type="GO" id="GO:0004140">
    <property type="term" value="F:dephospho-CoA kinase activity"/>
    <property type="evidence" value="ECO:0007669"/>
    <property type="project" value="UniProtKB-EC"/>
</dbReference>
<dbReference type="Proteomes" id="UP001595773">
    <property type="component" value="Unassembled WGS sequence"/>
</dbReference>
<dbReference type="PANTHER" id="PTHR34822:SF1">
    <property type="entry name" value="GRPB FAMILY PROTEIN"/>
    <property type="match status" value="1"/>
</dbReference>
<evidence type="ECO:0000256" key="6">
    <source>
        <dbReference type="NCBIfam" id="TIGR00152"/>
    </source>
</evidence>
<comment type="function">
    <text evidence="5">Catalyzes the phosphorylation of the 3'-hydroxyl group of dephosphocoenzyme A to form coenzyme A.</text>
</comment>
<evidence type="ECO:0000256" key="3">
    <source>
        <dbReference type="ARBA" id="ARBA00022741"/>
    </source>
</evidence>
<dbReference type="NCBIfam" id="TIGR00152">
    <property type="entry name" value="dephospho-CoA kinase"/>
    <property type="match status" value="1"/>
</dbReference>
<feature type="binding site" evidence="5">
    <location>
        <begin position="11"/>
        <end position="16"/>
    </location>
    <ligand>
        <name>ATP</name>
        <dbReference type="ChEBI" id="CHEBI:30616"/>
    </ligand>
</feature>
<comment type="catalytic activity">
    <reaction evidence="5">
        <text>3'-dephospho-CoA + ATP = ADP + CoA + H(+)</text>
        <dbReference type="Rhea" id="RHEA:18245"/>
        <dbReference type="ChEBI" id="CHEBI:15378"/>
        <dbReference type="ChEBI" id="CHEBI:30616"/>
        <dbReference type="ChEBI" id="CHEBI:57287"/>
        <dbReference type="ChEBI" id="CHEBI:57328"/>
        <dbReference type="ChEBI" id="CHEBI:456216"/>
        <dbReference type="EC" id="2.7.1.24"/>
    </reaction>
</comment>
<dbReference type="Gene3D" id="3.40.50.300">
    <property type="entry name" value="P-loop containing nucleotide triphosphate hydrolases"/>
    <property type="match status" value="1"/>
</dbReference>
<comment type="similarity">
    <text evidence="1">In the N-terminal section; belongs to the CoaE family.</text>
</comment>
<evidence type="ECO:0000256" key="2">
    <source>
        <dbReference type="ARBA" id="ARBA00011058"/>
    </source>
</evidence>
<dbReference type="CDD" id="cd02022">
    <property type="entry name" value="DPCK"/>
    <property type="match status" value="1"/>
</dbReference>
<keyword evidence="5" id="KW-0963">Cytoplasm</keyword>
<dbReference type="NCBIfam" id="NF002879">
    <property type="entry name" value="PRK03333.1"/>
    <property type="match status" value="1"/>
</dbReference>
<proteinExistence type="inferred from homology"/>
<dbReference type="InterPro" id="IPR043519">
    <property type="entry name" value="NT_sf"/>
</dbReference>
<comment type="pathway">
    <text evidence="5">Cofactor biosynthesis; coenzyme A biosynthesis; CoA from (R)-pantothenate: step 5/5.</text>
</comment>
<evidence type="ECO:0000313" key="8">
    <source>
        <dbReference type="Proteomes" id="UP001595773"/>
    </source>
</evidence>
<keyword evidence="5 7" id="KW-0418">Kinase</keyword>
<dbReference type="EMBL" id="JBHSCQ010000008">
    <property type="protein sequence ID" value="MFC4265378.1"/>
    <property type="molecule type" value="Genomic_DNA"/>
</dbReference>
<evidence type="ECO:0000256" key="4">
    <source>
        <dbReference type="ARBA" id="ARBA00022840"/>
    </source>
</evidence>
<dbReference type="Pfam" id="PF01121">
    <property type="entry name" value="CoaE"/>
    <property type="match status" value="1"/>
</dbReference>
<protein>
    <recommendedName>
        <fullName evidence="5 6">Dephospho-CoA kinase</fullName>
        <ecNumber evidence="5 6">2.7.1.24</ecNumber>
    </recommendedName>
    <alternativeName>
        <fullName evidence="5">Dephosphocoenzyme A kinase</fullName>
    </alternativeName>
</protein>
<dbReference type="SUPFAM" id="SSF81301">
    <property type="entry name" value="Nucleotidyltransferase"/>
    <property type="match status" value="1"/>
</dbReference>
<keyword evidence="3 5" id="KW-0547">Nucleotide-binding</keyword>
<reference evidence="8" key="1">
    <citation type="journal article" date="2019" name="Int. J. Syst. Evol. Microbiol.">
        <title>The Global Catalogue of Microorganisms (GCM) 10K type strain sequencing project: providing services to taxonomists for standard genome sequencing and annotation.</title>
        <authorList>
            <consortium name="The Broad Institute Genomics Platform"/>
            <consortium name="The Broad Institute Genome Sequencing Center for Infectious Disease"/>
            <person name="Wu L."/>
            <person name="Ma J."/>
        </authorList>
    </citation>
    <scope>NUCLEOTIDE SEQUENCE [LARGE SCALE GENOMIC DNA]</scope>
    <source>
        <strain evidence="8">CGMCC 1.10698</strain>
    </source>
</reference>
<accession>A0ABV8R1T4</accession>
<keyword evidence="5 7" id="KW-0808">Transferase</keyword>
<evidence type="ECO:0000256" key="1">
    <source>
        <dbReference type="ARBA" id="ARBA00008826"/>
    </source>
</evidence>
<dbReference type="InterPro" id="IPR007344">
    <property type="entry name" value="GrpB/CoaE"/>
</dbReference>
<dbReference type="SUPFAM" id="SSF52540">
    <property type="entry name" value="P-loop containing nucleoside triphosphate hydrolases"/>
    <property type="match status" value="1"/>
</dbReference>